<dbReference type="Proteomes" id="UP001064048">
    <property type="component" value="Chromosome 3"/>
</dbReference>
<protein>
    <submittedName>
        <fullName evidence="1">Uncharacterized protein</fullName>
    </submittedName>
</protein>
<dbReference type="EMBL" id="CM046103">
    <property type="protein sequence ID" value="KAI8428383.1"/>
    <property type="molecule type" value="Genomic_DNA"/>
</dbReference>
<evidence type="ECO:0000313" key="2">
    <source>
        <dbReference type="Proteomes" id="UP001064048"/>
    </source>
</evidence>
<comment type="caution">
    <text evidence="1">The sequence shown here is derived from an EMBL/GenBank/DDBJ whole genome shotgun (WGS) entry which is preliminary data.</text>
</comment>
<organism evidence="1 2">
    <name type="scientific">Choristoneura fumiferana</name>
    <name type="common">Spruce budworm moth</name>
    <name type="synonym">Archips fumiferana</name>
    <dbReference type="NCBI Taxonomy" id="7141"/>
    <lineage>
        <taxon>Eukaryota</taxon>
        <taxon>Metazoa</taxon>
        <taxon>Ecdysozoa</taxon>
        <taxon>Arthropoda</taxon>
        <taxon>Hexapoda</taxon>
        <taxon>Insecta</taxon>
        <taxon>Pterygota</taxon>
        <taxon>Neoptera</taxon>
        <taxon>Endopterygota</taxon>
        <taxon>Lepidoptera</taxon>
        <taxon>Glossata</taxon>
        <taxon>Ditrysia</taxon>
        <taxon>Tortricoidea</taxon>
        <taxon>Tortricidae</taxon>
        <taxon>Tortricinae</taxon>
        <taxon>Choristoneura</taxon>
    </lineage>
</organism>
<reference evidence="1 2" key="1">
    <citation type="journal article" date="2022" name="Genome Biol. Evol.">
        <title>The Spruce Budworm Genome: Reconstructing the Evolutionary History of Antifreeze Proteins.</title>
        <authorList>
            <person name="Beliveau C."/>
            <person name="Gagne P."/>
            <person name="Picq S."/>
            <person name="Vernygora O."/>
            <person name="Keeling C.I."/>
            <person name="Pinkney K."/>
            <person name="Doucet D."/>
            <person name="Wen F."/>
            <person name="Johnston J.S."/>
            <person name="Maaroufi H."/>
            <person name="Boyle B."/>
            <person name="Laroche J."/>
            <person name="Dewar K."/>
            <person name="Juretic N."/>
            <person name="Blackburn G."/>
            <person name="Nisole A."/>
            <person name="Brunet B."/>
            <person name="Brandao M."/>
            <person name="Lumley L."/>
            <person name="Duan J."/>
            <person name="Quan G."/>
            <person name="Lucarotti C.J."/>
            <person name="Roe A.D."/>
            <person name="Sperling F.A.H."/>
            <person name="Levesque R.C."/>
            <person name="Cusson M."/>
        </authorList>
    </citation>
    <scope>NUCLEOTIDE SEQUENCE [LARGE SCALE GENOMIC DNA]</scope>
    <source>
        <strain evidence="1">Glfc:IPQL:Cfum</strain>
    </source>
</reference>
<proteinExistence type="predicted"/>
<sequence length="221" mass="23350">MKRDWLVTLVAGAVVMGAGGAQLAPGYVPLVLADDEGQGRACAVSPDGRRLLAALRWLLGRCGWRRLAVLRDEAHAAKWQNFSSSGSLVVHEQALSEGGAAAALAALRVLDARVVVLDAGAAAAARALHAAAEAGMGPARGYAWLVLRAAGEDGGADWPPPPGFQYVTLSGWWRGGRGRRGRRAGRRGRRAGRRTCATRPRAACPRAGRRWPRPCSTRCCS</sequence>
<accession>A0ACC0JWF1</accession>
<keyword evidence="2" id="KW-1185">Reference proteome</keyword>
<name>A0ACC0JWF1_CHOFU</name>
<gene>
    <name evidence="1" type="ORF">MSG28_002567</name>
</gene>
<evidence type="ECO:0000313" key="1">
    <source>
        <dbReference type="EMBL" id="KAI8428383.1"/>
    </source>
</evidence>